<dbReference type="InterPro" id="IPR000792">
    <property type="entry name" value="Tscrpt_reg_LuxR_C"/>
</dbReference>
<dbReference type="PROSITE" id="PS50110">
    <property type="entry name" value="RESPONSE_REGULATORY"/>
    <property type="match status" value="1"/>
</dbReference>
<dbReference type="InterPro" id="IPR011006">
    <property type="entry name" value="CheY-like_superfamily"/>
</dbReference>
<evidence type="ECO:0000259" key="5">
    <source>
        <dbReference type="PROSITE" id="PS50110"/>
    </source>
</evidence>
<dbReference type="PANTHER" id="PTHR43214:SF43">
    <property type="entry name" value="TWO-COMPONENT RESPONSE REGULATOR"/>
    <property type="match status" value="1"/>
</dbReference>
<dbReference type="GO" id="GO:0006355">
    <property type="term" value="P:regulation of DNA-templated transcription"/>
    <property type="evidence" value="ECO:0007669"/>
    <property type="project" value="InterPro"/>
</dbReference>
<sequence>MPIRVIITDDHLLLIKGIKEALEADKDIEVTGTYTNGAQLLEALRHQQPDVLLLDIHLPDNNGSDLALNILKQYPDQRILILSGEGSAFQIREMMQHGCMGYLLKSTTSQPILVEAVKEVASGKLFLDPTVKDQVLNLMIRDQKATSNTPKKLTRREKEILQFIVDECSTQEIADKLFLSPRTVENHRFNILQKLGAKNTVALVKIALQMGLTE</sequence>
<dbReference type="Pfam" id="PF00196">
    <property type="entry name" value="GerE"/>
    <property type="match status" value="1"/>
</dbReference>
<dbReference type="GO" id="GO:0003677">
    <property type="term" value="F:DNA binding"/>
    <property type="evidence" value="ECO:0007669"/>
    <property type="project" value="UniProtKB-KW"/>
</dbReference>
<name>A0A2W2AS97_9BACT</name>
<keyword evidence="1 3" id="KW-0597">Phosphoprotein</keyword>
<dbReference type="PROSITE" id="PS50043">
    <property type="entry name" value="HTH_LUXR_2"/>
    <property type="match status" value="1"/>
</dbReference>
<feature type="domain" description="HTH luxR-type" evidence="4">
    <location>
        <begin position="146"/>
        <end position="211"/>
    </location>
</feature>
<dbReference type="InterPro" id="IPR001789">
    <property type="entry name" value="Sig_transdc_resp-reg_receiver"/>
</dbReference>
<dbReference type="InterPro" id="IPR058245">
    <property type="entry name" value="NreC/VraR/RcsB-like_REC"/>
</dbReference>
<evidence type="ECO:0000256" key="3">
    <source>
        <dbReference type="PROSITE-ProRule" id="PRU00169"/>
    </source>
</evidence>
<organism evidence="6 7">
    <name type="scientific">Taibaiella soli</name>
    <dbReference type="NCBI Taxonomy" id="1649169"/>
    <lineage>
        <taxon>Bacteria</taxon>
        <taxon>Pseudomonadati</taxon>
        <taxon>Bacteroidota</taxon>
        <taxon>Chitinophagia</taxon>
        <taxon>Chitinophagales</taxon>
        <taxon>Chitinophagaceae</taxon>
        <taxon>Taibaiella</taxon>
    </lineage>
</organism>
<evidence type="ECO:0000256" key="2">
    <source>
        <dbReference type="ARBA" id="ARBA00023125"/>
    </source>
</evidence>
<dbReference type="InterPro" id="IPR039420">
    <property type="entry name" value="WalR-like"/>
</dbReference>
<dbReference type="SMART" id="SM00448">
    <property type="entry name" value="REC"/>
    <property type="match status" value="1"/>
</dbReference>
<evidence type="ECO:0000313" key="7">
    <source>
        <dbReference type="Proteomes" id="UP000248745"/>
    </source>
</evidence>
<protein>
    <submittedName>
        <fullName evidence="6">DNA-binding response regulator</fullName>
    </submittedName>
</protein>
<feature type="domain" description="Response regulatory" evidence="5">
    <location>
        <begin position="4"/>
        <end position="120"/>
    </location>
</feature>
<evidence type="ECO:0000256" key="1">
    <source>
        <dbReference type="ARBA" id="ARBA00022553"/>
    </source>
</evidence>
<dbReference type="Pfam" id="PF00072">
    <property type="entry name" value="Response_reg"/>
    <property type="match status" value="1"/>
</dbReference>
<accession>A0A2W2AS97</accession>
<dbReference type="OrthoDB" id="9797341at2"/>
<dbReference type="PRINTS" id="PR00038">
    <property type="entry name" value="HTHLUXR"/>
</dbReference>
<keyword evidence="2 6" id="KW-0238">DNA-binding</keyword>
<dbReference type="SMART" id="SM00421">
    <property type="entry name" value="HTH_LUXR"/>
    <property type="match status" value="1"/>
</dbReference>
<reference evidence="6 7" key="1">
    <citation type="submission" date="2018-06" db="EMBL/GenBank/DDBJ databases">
        <title>Mucibacter soli gen. nov., sp. nov., a new member of the family Chitinophagaceae producing mucin.</title>
        <authorList>
            <person name="Kim M.-K."/>
            <person name="Park S."/>
            <person name="Kim T.-S."/>
            <person name="Joung Y."/>
            <person name="Han J.-H."/>
            <person name="Kim S.B."/>
        </authorList>
    </citation>
    <scope>NUCLEOTIDE SEQUENCE [LARGE SCALE GENOMIC DNA]</scope>
    <source>
        <strain evidence="6 7">R1-15</strain>
    </source>
</reference>
<dbReference type="CDD" id="cd06170">
    <property type="entry name" value="LuxR_C_like"/>
    <property type="match status" value="1"/>
</dbReference>
<evidence type="ECO:0000313" key="6">
    <source>
        <dbReference type="EMBL" id="PZF70864.1"/>
    </source>
</evidence>
<keyword evidence="7" id="KW-1185">Reference proteome</keyword>
<proteinExistence type="predicted"/>
<gene>
    <name evidence="6" type="ORF">DN068_20775</name>
</gene>
<feature type="modified residue" description="4-aspartylphosphate" evidence="3">
    <location>
        <position position="55"/>
    </location>
</feature>
<dbReference type="SUPFAM" id="SSF46894">
    <property type="entry name" value="C-terminal effector domain of the bipartite response regulators"/>
    <property type="match status" value="1"/>
</dbReference>
<dbReference type="AlphaFoldDB" id="A0A2W2AS97"/>
<dbReference type="RefSeq" id="WP_111000880.1">
    <property type="nucleotide sequence ID" value="NZ_QKTW01000028.1"/>
</dbReference>
<dbReference type="GO" id="GO:0000160">
    <property type="term" value="P:phosphorelay signal transduction system"/>
    <property type="evidence" value="ECO:0007669"/>
    <property type="project" value="InterPro"/>
</dbReference>
<dbReference type="EMBL" id="QKTW01000028">
    <property type="protein sequence ID" value="PZF70864.1"/>
    <property type="molecule type" value="Genomic_DNA"/>
</dbReference>
<comment type="caution">
    <text evidence="6">The sequence shown here is derived from an EMBL/GenBank/DDBJ whole genome shotgun (WGS) entry which is preliminary data.</text>
</comment>
<dbReference type="SUPFAM" id="SSF52172">
    <property type="entry name" value="CheY-like"/>
    <property type="match status" value="1"/>
</dbReference>
<dbReference type="CDD" id="cd17535">
    <property type="entry name" value="REC_NarL-like"/>
    <property type="match status" value="1"/>
</dbReference>
<dbReference type="Gene3D" id="3.40.50.2300">
    <property type="match status" value="1"/>
</dbReference>
<evidence type="ECO:0000259" key="4">
    <source>
        <dbReference type="PROSITE" id="PS50043"/>
    </source>
</evidence>
<dbReference type="Proteomes" id="UP000248745">
    <property type="component" value="Unassembled WGS sequence"/>
</dbReference>
<dbReference type="InterPro" id="IPR016032">
    <property type="entry name" value="Sig_transdc_resp-reg_C-effctor"/>
</dbReference>
<dbReference type="PANTHER" id="PTHR43214">
    <property type="entry name" value="TWO-COMPONENT RESPONSE REGULATOR"/>
    <property type="match status" value="1"/>
</dbReference>